<dbReference type="HOGENOM" id="CLU_009854_1_1_1"/>
<keyword evidence="3" id="KW-1185">Reference proteome</keyword>
<dbReference type="Gene3D" id="3.60.110.10">
    <property type="entry name" value="Carbon-nitrogen hydrolase"/>
    <property type="match status" value="1"/>
</dbReference>
<dbReference type="InterPro" id="IPR003010">
    <property type="entry name" value="C-N_Hydrolase"/>
</dbReference>
<dbReference type="InterPro" id="IPR039703">
    <property type="entry name" value="Nta1"/>
</dbReference>
<feature type="domain" description="CN hydrolase" evidence="1">
    <location>
        <begin position="9"/>
        <end position="370"/>
    </location>
</feature>
<dbReference type="OMA" id="VKILCWD"/>
<dbReference type="Pfam" id="PF00795">
    <property type="entry name" value="CN_hydrolase"/>
    <property type="match status" value="1"/>
</dbReference>
<dbReference type="GeneID" id="11530575"/>
<dbReference type="OrthoDB" id="201515at2759"/>
<dbReference type="PROSITE" id="PS50263">
    <property type="entry name" value="CN_HYDROLASE"/>
    <property type="match status" value="1"/>
</dbReference>
<dbReference type="STRING" id="1071381.G8C1P7"/>
<protein>
    <recommendedName>
        <fullName evidence="1">CN hydrolase domain-containing protein</fullName>
    </recommendedName>
</protein>
<dbReference type="PANTHER" id="PTHR11750">
    <property type="entry name" value="PROTEIN N-TERMINAL AMIDASE"/>
    <property type="match status" value="1"/>
</dbReference>
<dbReference type="Proteomes" id="UP000005666">
    <property type="component" value="Chromosome 15"/>
</dbReference>
<dbReference type="EMBL" id="HE612870">
    <property type="protein sequence ID" value="CCE66075.1"/>
    <property type="molecule type" value="Genomic_DNA"/>
</dbReference>
<name>G8C1P7_TETPH</name>
<gene>
    <name evidence="2" type="primary">TPHA0O01060</name>
    <name evidence="2" type="ordered locus">TPHA_0O01060</name>
</gene>
<sequence length="420" mass="48299">MSSKIKVALKVGIIQVNPQIGEVEKTVARVWNALEELEKKLNYDESLYPDLLVFPEFSLIGYHFESKEQIRPYAATGDMKNGPSYELAAKISKKFNCYTVIGMPEIYIDHNDNDREIFYNSSLMVNKEGEILYRYRKSFLYTQDYKWGCEENPEGYQNFDLEFKGKGTNLTTGEKNIDVTLKTGLGLCMDMSPYKFKSPFHDYEYSTWHLDHGTELMIFSMCWLHSSAFSEMSEQTAEEVIEDIEENLKLRNLPPIGSQGDFTFNLDNDDDIERIANPNTTKISYTNLKEPDMQNINYWILRFSPFVSMNIRQEVFDSGLVESQLNKPSQIRRSSYIGCTIEKPWGFEDKQAILLLANRCGIEQKCKVFAGSSNIMKFNGKYQETAYGMDSTNESVELLGGLTLGYEGILLRDVNITVNR</sequence>
<evidence type="ECO:0000313" key="3">
    <source>
        <dbReference type="Proteomes" id="UP000005666"/>
    </source>
</evidence>
<organism evidence="2 3">
    <name type="scientific">Tetrapisispora phaffii (strain ATCC 24235 / CBS 4417 / NBRC 1672 / NRRL Y-8282 / UCD 70-5)</name>
    <name type="common">Yeast</name>
    <name type="synonym">Fabospora phaffii</name>
    <dbReference type="NCBI Taxonomy" id="1071381"/>
    <lineage>
        <taxon>Eukaryota</taxon>
        <taxon>Fungi</taxon>
        <taxon>Dikarya</taxon>
        <taxon>Ascomycota</taxon>
        <taxon>Saccharomycotina</taxon>
        <taxon>Saccharomycetes</taxon>
        <taxon>Saccharomycetales</taxon>
        <taxon>Saccharomycetaceae</taxon>
        <taxon>Tetrapisispora</taxon>
    </lineage>
</organism>
<accession>G8C1P7</accession>
<evidence type="ECO:0000259" key="1">
    <source>
        <dbReference type="PROSITE" id="PS50263"/>
    </source>
</evidence>
<dbReference type="SUPFAM" id="SSF56317">
    <property type="entry name" value="Carbon-nitrogen hydrolase"/>
    <property type="match status" value="1"/>
</dbReference>
<dbReference type="PANTHER" id="PTHR11750:SF26">
    <property type="entry name" value="PROTEIN N-TERMINAL AMIDASE"/>
    <property type="match status" value="1"/>
</dbReference>
<reference evidence="2 3" key="1">
    <citation type="journal article" date="2011" name="Proc. Natl. Acad. Sci. U.S.A.">
        <title>Evolutionary erosion of yeast sex chromosomes by mating-type switching accidents.</title>
        <authorList>
            <person name="Gordon J.L."/>
            <person name="Armisen D."/>
            <person name="Proux-Wera E."/>
            <person name="Oheigeartaigh S.S."/>
            <person name="Byrne K.P."/>
            <person name="Wolfe K.H."/>
        </authorList>
    </citation>
    <scope>NUCLEOTIDE SEQUENCE [LARGE SCALE GENOMIC DNA]</scope>
    <source>
        <strain evidence="3">ATCC 24235 / CBS 4417 / NBRC 1672 / NRRL Y-8282 / UCD 70-5</strain>
    </source>
</reference>
<dbReference type="RefSeq" id="XP_003688509.1">
    <property type="nucleotide sequence ID" value="XM_003688461.1"/>
</dbReference>
<proteinExistence type="predicted"/>
<evidence type="ECO:0000313" key="2">
    <source>
        <dbReference type="EMBL" id="CCE66075.1"/>
    </source>
</evidence>
<dbReference type="InterPro" id="IPR036526">
    <property type="entry name" value="C-N_Hydrolase_sf"/>
</dbReference>
<dbReference type="KEGG" id="tpf:TPHA_0O01060"/>
<dbReference type="GO" id="GO:0008418">
    <property type="term" value="F:protein-N-terminal asparagine amidohydrolase activity"/>
    <property type="evidence" value="ECO:0007669"/>
    <property type="project" value="EnsemblFungi"/>
</dbReference>
<dbReference type="eggNOG" id="ENOG502QVBD">
    <property type="taxonomic scope" value="Eukaryota"/>
</dbReference>
<dbReference type="GO" id="GO:0030163">
    <property type="term" value="P:protein catabolic process"/>
    <property type="evidence" value="ECO:0007669"/>
    <property type="project" value="EnsemblFungi"/>
</dbReference>
<dbReference type="GO" id="GO:0070773">
    <property type="term" value="F:protein-N-terminal glutamine amidohydrolase activity"/>
    <property type="evidence" value="ECO:0007669"/>
    <property type="project" value="EnsemblFungi"/>
</dbReference>
<dbReference type="AlphaFoldDB" id="G8C1P7"/>